<dbReference type="RefSeq" id="WP_096467324.1">
    <property type="nucleotide sequence ID" value="NZ_AP017312.1"/>
</dbReference>
<dbReference type="SUPFAM" id="SSF141371">
    <property type="entry name" value="PilZ domain-like"/>
    <property type="match status" value="1"/>
</dbReference>
<name>A0A0U4NLY3_9BACL</name>
<dbReference type="Gene3D" id="2.40.10.220">
    <property type="entry name" value="predicted glycosyltransferase like domains"/>
    <property type="match status" value="1"/>
</dbReference>
<accession>A0A0U4NLY3</accession>
<dbReference type="KEGG" id="asoc:CB4_03905"/>
<dbReference type="EMBL" id="AP017312">
    <property type="protein sequence ID" value="BAU29668.1"/>
    <property type="molecule type" value="Genomic_DNA"/>
</dbReference>
<dbReference type="Pfam" id="PF07238">
    <property type="entry name" value="PilZ"/>
    <property type="match status" value="1"/>
</dbReference>
<evidence type="ECO:0000313" key="2">
    <source>
        <dbReference type="Proteomes" id="UP000217696"/>
    </source>
</evidence>
<dbReference type="Proteomes" id="UP000217696">
    <property type="component" value="Chromosome"/>
</dbReference>
<dbReference type="AlphaFoldDB" id="A0A0U4NLY3"/>
<proteinExistence type="predicted"/>
<dbReference type="GO" id="GO:0035438">
    <property type="term" value="F:cyclic-di-GMP binding"/>
    <property type="evidence" value="ECO:0007669"/>
    <property type="project" value="InterPro"/>
</dbReference>
<dbReference type="InterPro" id="IPR009875">
    <property type="entry name" value="PilZ_domain"/>
</dbReference>
<sequence length="124" mass="14563">MQYKRQEGFRLAFPDGLAGTFRILRLEEKNVNSREGDALIHDISPKGAKFSTALDLPLYRGELEVSLHFTLYHEPFDIRGILKWQQEKMGRQVYGMTFLADSYRESELLSELKEYHKEHRQGDK</sequence>
<evidence type="ECO:0000313" key="1">
    <source>
        <dbReference type="EMBL" id="BAU29668.1"/>
    </source>
</evidence>
<organism evidence="1 2">
    <name type="scientific">Aneurinibacillus soli</name>
    <dbReference type="NCBI Taxonomy" id="1500254"/>
    <lineage>
        <taxon>Bacteria</taxon>
        <taxon>Bacillati</taxon>
        <taxon>Bacillota</taxon>
        <taxon>Bacilli</taxon>
        <taxon>Bacillales</taxon>
        <taxon>Paenibacillaceae</taxon>
        <taxon>Aneurinibacillus group</taxon>
        <taxon>Aneurinibacillus</taxon>
    </lineage>
</organism>
<keyword evidence="2" id="KW-1185">Reference proteome</keyword>
<gene>
    <name evidence="1" type="ORF">CB4_03905</name>
</gene>
<dbReference type="OrthoDB" id="2354159at2"/>
<protein>
    <submittedName>
        <fullName evidence="1">PilZ domain protein</fullName>
    </submittedName>
</protein>
<reference evidence="1 2" key="1">
    <citation type="submission" date="2015-12" db="EMBL/GenBank/DDBJ databases">
        <title>Genome sequence of Aneurinibacillus soli.</title>
        <authorList>
            <person name="Lee J.S."/>
            <person name="Lee K.C."/>
            <person name="Kim K.K."/>
            <person name="Lee B.W."/>
        </authorList>
    </citation>
    <scope>NUCLEOTIDE SEQUENCE [LARGE SCALE GENOMIC DNA]</scope>
    <source>
        <strain evidence="1 2">CB4</strain>
    </source>
</reference>